<reference evidence="3 4" key="1">
    <citation type="submission" date="2017-05" db="EMBL/GenBank/DDBJ databases">
        <authorList>
            <person name="Varghese N."/>
            <person name="Submissions S."/>
        </authorList>
    </citation>
    <scope>NUCLEOTIDE SEQUENCE [LARGE SCALE GENOMIC DNA]</scope>
    <source>
        <strain evidence="3 4">DSM 26001</strain>
    </source>
</reference>
<dbReference type="Proteomes" id="UP001158049">
    <property type="component" value="Unassembled WGS sequence"/>
</dbReference>
<evidence type="ECO:0000313" key="4">
    <source>
        <dbReference type="Proteomes" id="UP001158049"/>
    </source>
</evidence>
<comment type="caution">
    <text evidence="3">The sequence shown here is derived from an EMBL/GenBank/DDBJ whole genome shotgun (WGS) entry which is preliminary data.</text>
</comment>
<proteinExistence type="predicted"/>
<feature type="coiled-coil region" evidence="1">
    <location>
        <begin position="134"/>
        <end position="161"/>
    </location>
</feature>
<dbReference type="RefSeq" id="WP_283444988.1">
    <property type="nucleotide sequence ID" value="NZ_FXUL01000027.1"/>
</dbReference>
<keyword evidence="1" id="KW-0175">Coiled coil</keyword>
<evidence type="ECO:0000259" key="2">
    <source>
        <dbReference type="Pfam" id="PF09361"/>
    </source>
</evidence>
<gene>
    <name evidence="3" type="ORF">SAMN06295970_12745</name>
</gene>
<dbReference type="EMBL" id="FXUL01000027">
    <property type="protein sequence ID" value="SMP77819.1"/>
    <property type="molecule type" value="Genomic_DNA"/>
</dbReference>
<name>A0ABY1QQ02_9BURK</name>
<accession>A0ABY1QQ02</accession>
<dbReference type="NCBIfam" id="TIGR01841">
    <property type="entry name" value="phasin"/>
    <property type="match status" value="1"/>
</dbReference>
<dbReference type="Pfam" id="PF09361">
    <property type="entry name" value="Phasin_2"/>
    <property type="match status" value="1"/>
</dbReference>
<dbReference type="InterPro" id="IPR018968">
    <property type="entry name" value="Phasin"/>
</dbReference>
<sequence length="185" mass="19493">MFPNNDQLSNAAKANFDAQIAAITELTNKAFSSIAQLVELNVNAAKASLEQSTATAQRLMAAKDPQEFFALSTQNPPSAETAIAYSRNLASIATAAQAEFSRTAEAQIAETTRKVTALIDDIVKNAPPGSENAVAILKTAIANANAAYEQLKNTTRQASDTMGANVTNVVNQFSQAAEKATGRTK</sequence>
<evidence type="ECO:0000256" key="1">
    <source>
        <dbReference type="SAM" id="Coils"/>
    </source>
</evidence>
<dbReference type="InterPro" id="IPR010127">
    <property type="entry name" value="Phasin_subfam-1"/>
</dbReference>
<protein>
    <submittedName>
        <fullName evidence="3">Phasin family protein</fullName>
    </submittedName>
</protein>
<evidence type="ECO:0000313" key="3">
    <source>
        <dbReference type="EMBL" id="SMP77819.1"/>
    </source>
</evidence>
<keyword evidence="4" id="KW-1185">Reference proteome</keyword>
<organism evidence="3 4">
    <name type="scientific">Noviherbaspirillum suwonense</name>
    <dbReference type="NCBI Taxonomy" id="1224511"/>
    <lineage>
        <taxon>Bacteria</taxon>
        <taxon>Pseudomonadati</taxon>
        <taxon>Pseudomonadota</taxon>
        <taxon>Betaproteobacteria</taxon>
        <taxon>Burkholderiales</taxon>
        <taxon>Oxalobacteraceae</taxon>
        <taxon>Noviherbaspirillum</taxon>
    </lineage>
</organism>
<feature type="domain" description="Phasin" evidence="2">
    <location>
        <begin position="7"/>
        <end position="108"/>
    </location>
</feature>